<dbReference type="EMBL" id="LSSK01000018">
    <property type="protein sequence ID" value="OMH86088.1"/>
    <property type="molecule type" value="Genomic_DNA"/>
</dbReference>
<dbReference type="Gene3D" id="3.40.50.10480">
    <property type="entry name" value="Probable brix-domain ribosomal biogenesis protein"/>
    <property type="match status" value="1"/>
</dbReference>
<dbReference type="OrthoDB" id="1638493at2759"/>
<name>A0A1R1PYP8_ZANCU</name>
<feature type="compositionally biased region" description="Basic and acidic residues" evidence="5">
    <location>
        <begin position="1"/>
        <end position="10"/>
    </location>
</feature>
<feature type="region of interest" description="Disordered" evidence="5">
    <location>
        <begin position="149"/>
        <end position="173"/>
    </location>
</feature>
<dbReference type="SMART" id="SM00879">
    <property type="entry name" value="Brix"/>
    <property type="match status" value="1"/>
</dbReference>
<feature type="domain" description="Brix" evidence="6">
    <location>
        <begin position="249"/>
        <end position="457"/>
    </location>
</feature>
<dbReference type="PANTHER" id="PTHR13634:SF0">
    <property type="entry name" value="RIBOSOME BIOGENESIS PROTEIN BRX1 HOMOLOG"/>
    <property type="match status" value="1"/>
</dbReference>
<dbReference type="SUPFAM" id="SSF52954">
    <property type="entry name" value="Class II aaRS ABD-related"/>
    <property type="match status" value="1"/>
</dbReference>
<evidence type="ECO:0000256" key="5">
    <source>
        <dbReference type="SAM" id="MobiDB-lite"/>
    </source>
</evidence>
<dbReference type="GO" id="GO:0019843">
    <property type="term" value="F:rRNA binding"/>
    <property type="evidence" value="ECO:0007669"/>
    <property type="project" value="InterPro"/>
</dbReference>
<feature type="region of interest" description="Disordered" evidence="5">
    <location>
        <begin position="39"/>
        <end position="71"/>
    </location>
</feature>
<feature type="region of interest" description="Disordered" evidence="5">
    <location>
        <begin position="1"/>
        <end position="23"/>
    </location>
</feature>
<feature type="compositionally biased region" description="Basic and acidic residues" evidence="5">
    <location>
        <begin position="161"/>
        <end position="172"/>
    </location>
</feature>
<keyword evidence="3" id="KW-0690">Ribosome biogenesis</keyword>
<dbReference type="PROSITE" id="PS50833">
    <property type="entry name" value="BRIX"/>
    <property type="match status" value="1"/>
</dbReference>
<dbReference type="FunFam" id="3.40.50.10480:FF:000009">
    <property type="entry name" value="Ribosome biogenesis protein, putative"/>
    <property type="match status" value="1"/>
</dbReference>
<dbReference type="PANTHER" id="PTHR13634">
    <property type="entry name" value="RIBOSOME BIOGENESIS PROTEIN BRIX"/>
    <property type="match status" value="1"/>
</dbReference>
<evidence type="ECO:0000313" key="7">
    <source>
        <dbReference type="EMBL" id="OMH86088.1"/>
    </source>
</evidence>
<dbReference type="GO" id="GO:0005730">
    <property type="term" value="C:nucleolus"/>
    <property type="evidence" value="ECO:0007669"/>
    <property type="project" value="UniProtKB-SubCell"/>
</dbReference>
<dbReference type="InterPro" id="IPR007109">
    <property type="entry name" value="Brix"/>
</dbReference>
<evidence type="ECO:0000313" key="8">
    <source>
        <dbReference type="Proteomes" id="UP000188320"/>
    </source>
</evidence>
<dbReference type="Proteomes" id="UP000188320">
    <property type="component" value="Unassembled WGS sequence"/>
</dbReference>
<evidence type="ECO:0000256" key="1">
    <source>
        <dbReference type="ARBA" id="ARBA00004604"/>
    </source>
</evidence>
<dbReference type="GO" id="GO:0006364">
    <property type="term" value="P:rRNA processing"/>
    <property type="evidence" value="ECO:0007669"/>
    <property type="project" value="InterPro"/>
</dbReference>
<keyword evidence="4" id="KW-0539">Nucleus</keyword>
<comment type="caution">
    <text evidence="7">The sequence shown here is derived from an EMBL/GenBank/DDBJ whole genome shotgun (WGS) entry which is preliminary data.</text>
</comment>
<keyword evidence="8" id="KW-1185">Reference proteome</keyword>
<comment type="subcellular location">
    <subcellularLocation>
        <location evidence="1">Nucleus</location>
        <location evidence="1">Nucleolus</location>
    </subcellularLocation>
</comment>
<organism evidence="7 8">
    <name type="scientific">Zancudomyces culisetae</name>
    <name type="common">Gut fungus</name>
    <name type="synonym">Smittium culisetae</name>
    <dbReference type="NCBI Taxonomy" id="1213189"/>
    <lineage>
        <taxon>Eukaryota</taxon>
        <taxon>Fungi</taxon>
        <taxon>Fungi incertae sedis</taxon>
        <taxon>Zoopagomycota</taxon>
        <taxon>Kickxellomycotina</taxon>
        <taxon>Harpellomycetes</taxon>
        <taxon>Harpellales</taxon>
        <taxon>Legeriomycetaceae</taxon>
        <taxon>Zancudomyces</taxon>
    </lineage>
</organism>
<evidence type="ECO:0000256" key="4">
    <source>
        <dbReference type="ARBA" id="ARBA00023242"/>
    </source>
</evidence>
<sequence length="514" mass="58757">MEKDRKDRALTPKSAMARNKKPMDNELARALATQYIMNTTNNDSGRFQAEKSRTRSPINSEEYDELSDPRSLFGFESPIEKTPESVIDKPEVEKKRKMSDWYKKNVLYMRPSQDVEHEVVHEKDTLLEDASSRSVSSQGTVLVNVRSKNSNQQGASKYRKEKISRDEHDNKTLDLNSNVERNGEWSGKDENGVFNPAMRPEEMVSPLKLHSEKIFKLAQQNKMASIYKRATRDETELEAEENASNTTHQKVLILSSRGITQRYRHLLSDLSALLPHSKKDSKLDTKKRLGVINEIADLYNCSNVIFFEARKHEELYMWVSRAPTGPSIKFHVQNVHTMSELKLNGNCLKGSRPILSFDSTFDSSEQFMLIKSMFEQVFGVPKSAKKIKPFFDHVMSFSIIDNKIWVRNYQIVEKDPVTGADTSSIKSSNVGGETMNLLEIGPRFVLNTIRIFDDSFGGKTLFENENFMTPASIRSMLRSQKSGKYGARIDSNLIHKHKIKNTTIPDNSYSSVFK</sequence>
<protein>
    <submittedName>
        <fullName evidence="7">Ribosome biogenesis protein BRX1</fullName>
    </submittedName>
</protein>
<accession>A0A1R1PYP8</accession>
<evidence type="ECO:0000259" key="6">
    <source>
        <dbReference type="PROSITE" id="PS50833"/>
    </source>
</evidence>
<dbReference type="AlphaFoldDB" id="A0A1R1PYP8"/>
<gene>
    <name evidence="7" type="ORF">AX774_g366</name>
</gene>
<evidence type="ECO:0000256" key="3">
    <source>
        <dbReference type="ARBA" id="ARBA00022517"/>
    </source>
</evidence>
<reference evidence="8" key="1">
    <citation type="submission" date="2017-01" db="EMBL/GenBank/DDBJ databases">
        <authorList>
            <person name="Wang Y."/>
            <person name="White M."/>
            <person name="Kvist S."/>
            <person name="Moncalvo J.-M."/>
        </authorList>
    </citation>
    <scope>NUCLEOTIDE SEQUENCE [LARGE SCALE GENOMIC DNA]</scope>
    <source>
        <strain evidence="8">COL-18-3</strain>
    </source>
</reference>
<evidence type="ECO:0000256" key="2">
    <source>
        <dbReference type="ARBA" id="ARBA00006369"/>
    </source>
</evidence>
<dbReference type="InterPro" id="IPR026532">
    <property type="entry name" value="BRX1"/>
</dbReference>
<comment type="similarity">
    <text evidence="2">Belongs to the BRX1 family.</text>
</comment>
<proteinExistence type="inferred from homology"/>
<dbReference type="Pfam" id="PF04427">
    <property type="entry name" value="Brix"/>
    <property type="match status" value="1"/>
</dbReference>
<dbReference type="GO" id="GO:0000027">
    <property type="term" value="P:ribosomal large subunit assembly"/>
    <property type="evidence" value="ECO:0007669"/>
    <property type="project" value="UniProtKB-ARBA"/>
</dbReference>